<comment type="subcellular location">
    <subcellularLocation>
        <location evidence="1">Cell inner membrane</location>
        <topology evidence="1">Multi-pass membrane protein</topology>
    </subcellularLocation>
</comment>
<name>A0ABR9S469_9BURK</name>
<evidence type="ECO:0000256" key="3">
    <source>
        <dbReference type="ARBA" id="ARBA00022448"/>
    </source>
</evidence>
<sequence length="366" mass="40551">MLFHSTVRKELARSFGASLVVLVTIIVTMTLIRTLSLASRGSVNPEEVLMVMGYTVLGYLPTVLTLSLFIAIVGTLSRMYRDSEMVIWFSAGRGLSSLVRPLFAFAWPVLVVVALLALVVWPWANQQTQELKERYGRRGDLERVAPGQFQESASGRRVFFLDKDTPDNKSGRNIFISTLERDRETVTSARSGRVETIGDAQFLLLQNGQRMENSLKGDGMRISEFEQHGSRVKDNDWLGGGEGPTKARSTLELVREPTAQNRAELGWRLGLALAAINFVLLGVTVSSVNPRVGRSGNLVFALFSFVVYFNLLNLGQSWISNGRMGLAPFLLLLHGGTFAFAAFWLAKQHNNWGWAALVRRVSGRAA</sequence>
<feature type="transmembrane region" description="Helical" evidence="9">
    <location>
        <begin position="52"/>
        <end position="77"/>
    </location>
</feature>
<feature type="transmembrane region" description="Helical" evidence="9">
    <location>
        <begin position="298"/>
        <end position="319"/>
    </location>
</feature>
<protein>
    <recommendedName>
        <fullName evidence="2">Lipopolysaccharide export system permease protein LptF</fullName>
    </recommendedName>
</protein>
<evidence type="ECO:0000256" key="2">
    <source>
        <dbReference type="ARBA" id="ARBA00014213"/>
    </source>
</evidence>
<proteinExistence type="predicted"/>
<evidence type="ECO:0000256" key="5">
    <source>
        <dbReference type="ARBA" id="ARBA00022519"/>
    </source>
</evidence>
<dbReference type="Pfam" id="PF03739">
    <property type="entry name" value="LptF_LptG"/>
    <property type="match status" value="1"/>
</dbReference>
<evidence type="ECO:0000256" key="1">
    <source>
        <dbReference type="ARBA" id="ARBA00004429"/>
    </source>
</evidence>
<comment type="caution">
    <text evidence="10">The sequence shown here is derived from an EMBL/GenBank/DDBJ whole genome shotgun (WGS) entry which is preliminary data.</text>
</comment>
<dbReference type="EMBL" id="JADDIV010000003">
    <property type="protein sequence ID" value="MBE7368320.1"/>
    <property type="molecule type" value="Genomic_DNA"/>
</dbReference>
<evidence type="ECO:0000313" key="11">
    <source>
        <dbReference type="Proteomes" id="UP000806285"/>
    </source>
</evidence>
<dbReference type="PANTHER" id="PTHR33529:SF7">
    <property type="entry name" value="LIPOPOLYSACCHARIDE EXPORT SYSTEM PERMEASE PROTEIN LPTF"/>
    <property type="match status" value="1"/>
</dbReference>
<dbReference type="NCBIfam" id="TIGR04407">
    <property type="entry name" value="LptF_YjgP"/>
    <property type="match status" value="1"/>
</dbReference>
<reference evidence="10 11" key="1">
    <citation type="submission" date="2020-10" db="EMBL/GenBank/DDBJ databases">
        <title>Ramlibacter sp. HM2 16S ribosomal RNA gene Genome sequencing and assembly.</title>
        <authorList>
            <person name="Kang M."/>
        </authorList>
    </citation>
    <scope>NUCLEOTIDE SEQUENCE [LARGE SCALE GENOMIC DNA]</scope>
    <source>
        <strain evidence="10 11">HM2</strain>
    </source>
</reference>
<evidence type="ECO:0000256" key="7">
    <source>
        <dbReference type="ARBA" id="ARBA00022989"/>
    </source>
</evidence>
<feature type="transmembrane region" description="Helical" evidence="9">
    <location>
        <begin position="98"/>
        <end position="124"/>
    </location>
</feature>
<feature type="transmembrane region" description="Helical" evidence="9">
    <location>
        <begin position="265"/>
        <end position="286"/>
    </location>
</feature>
<evidence type="ECO:0000256" key="6">
    <source>
        <dbReference type="ARBA" id="ARBA00022692"/>
    </source>
</evidence>
<organism evidence="10 11">
    <name type="scientific">Ramlibacter pallidus</name>
    <dbReference type="NCBI Taxonomy" id="2780087"/>
    <lineage>
        <taxon>Bacteria</taxon>
        <taxon>Pseudomonadati</taxon>
        <taxon>Pseudomonadota</taxon>
        <taxon>Betaproteobacteria</taxon>
        <taxon>Burkholderiales</taxon>
        <taxon>Comamonadaceae</taxon>
        <taxon>Ramlibacter</taxon>
    </lineage>
</organism>
<evidence type="ECO:0000256" key="8">
    <source>
        <dbReference type="ARBA" id="ARBA00023136"/>
    </source>
</evidence>
<keyword evidence="6 9" id="KW-0812">Transmembrane</keyword>
<dbReference type="PANTHER" id="PTHR33529">
    <property type="entry name" value="SLR0882 PROTEIN-RELATED"/>
    <property type="match status" value="1"/>
</dbReference>
<dbReference type="Proteomes" id="UP000806285">
    <property type="component" value="Unassembled WGS sequence"/>
</dbReference>
<keyword evidence="11" id="KW-1185">Reference proteome</keyword>
<dbReference type="InterPro" id="IPR030922">
    <property type="entry name" value="LptF"/>
</dbReference>
<accession>A0ABR9S469</accession>
<keyword evidence="5" id="KW-0997">Cell inner membrane</keyword>
<feature type="transmembrane region" description="Helical" evidence="9">
    <location>
        <begin position="325"/>
        <end position="346"/>
    </location>
</feature>
<keyword evidence="8 9" id="KW-0472">Membrane</keyword>
<evidence type="ECO:0000313" key="10">
    <source>
        <dbReference type="EMBL" id="MBE7368320.1"/>
    </source>
</evidence>
<dbReference type="InterPro" id="IPR005495">
    <property type="entry name" value="LptG/LptF_permease"/>
</dbReference>
<feature type="transmembrane region" description="Helical" evidence="9">
    <location>
        <begin position="12"/>
        <end position="32"/>
    </location>
</feature>
<evidence type="ECO:0000256" key="4">
    <source>
        <dbReference type="ARBA" id="ARBA00022475"/>
    </source>
</evidence>
<dbReference type="RefSeq" id="WP_193676916.1">
    <property type="nucleotide sequence ID" value="NZ_JADDIV010000003.1"/>
</dbReference>
<gene>
    <name evidence="10" type="primary">lptF</name>
    <name evidence="10" type="ORF">IM787_12245</name>
</gene>
<keyword evidence="7 9" id="KW-1133">Transmembrane helix</keyword>
<keyword evidence="3" id="KW-0813">Transport</keyword>
<keyword evidence="4" id="KW-1003">Cell membrane</keyword>
<evidence type="ECO:0000256" key="9">
    <source>
        <dbReference type="SAM" id="Phobius"/>
    </source>
</evidence>